<evidence type="ECO:0000313" key="3">
    <source>
        <dbReference type="Proteomes" id="UP000006380"/>
    </source>
</evidence>
<dbReference type="RefSeq" id="WP_011991958.1">
    <property type="nucleotide sequence ID" value="NC_009715.2"/>
</dbReference>
<evidence type="ECO:0000313" key="2">
    <source>
        <dbReference type="EMBL" id="EAT99852.1"/>
    </source>
</evidence>
<accession>A7GX23</accession>
<dbReference type="Proteomes" id="UP000006380">
    <property type="component" value="Chromosome"/>
</dbReference>
<dbReference type="InterPro" id="IPR004564">
    <property type="entry name" value="OM_lipoprot_carrier_LolA-like"/>
</dbReference>
<protein>
    <submittedName>
        <fullName evidence="2">Outer membrane lipoprotein carrier protein LolA</fullName>
    </submittedName>
</protein>
<dbReference type="EMBL" id="CP000767">
    <property type="protein sequence ID" value="EAT99852.1"/>
    <property type="molecule type" value="Genomic_DNA"/>
</dbReference>
<evidence type="ECO:0000256" key="1">
    <source>
        <dbReference type="ARBA" id="ARBA00022729"/>
    </source>
</evidence>
<dbReference type="CDD" id="cd16325">
    <property type="entry name" value="LolA"/>
    <property type="match status" value="1"/>
</dbReference>
<name>A7GX23_CAMC5</name>
<dbReference type="OrthoDB" id="5297911at2"/>
<organism evidence="2 3">
    <name type="scientific">Campylobacter curvus (strain 525.92)</name>
    <dbReference type="NCBI Taxonomy" id="360105"/>
    <lineage>
        <taxon>Bacteria</taxon>
        <taxon>Pseudomonadati</taxon>
        <taxon>Campylobacterota</taxon>
        <taxon>Epsilonproteobacteria</taxon>
        <taxon>Campylobacterales</taxon>
        <taxon>Campylobacteraceae</taxon>
        <taxon>Campylobacter</taxon>
    </lineage>
</organism>
<dbReference type="Gene3D" id="2.50.20.10">
    <property type="entry name" value="Lipoprotein localisation LolA/LolB/LppX"/>
    <property type="match status" value="1"/>
</dbReference>
<dbReference type="STRING" id="360105.CCV52592_0974"/>
<dbReference type="AlphaFoldDB" id="A7GX23"/>
<gene>
    <name evidence="2" type="ORF">CCV52592_0974</name>
</gene>
<keyword evidence="2" id="KW-0449">Lipoprotein</keyword>
<sequence length="173" mass="19809">MRRMILLASLAIGLLAGDLEELRASIKTQNVKGNFTQTKILSGFDKPFKSYGSFALKDDELLWDTSRPIVSHVVINKEGIFQKNGKDLVKTSQNFDEGLFLSMVKLDTNELEKEFDIKFEGDIKKGWRIALEPKNLLLKQIFTQISIFGDKFVRKIELYEVSGDKTINEFEIK</sequence>
<dbReference type="SUPFAM" id="SSF89392">
    <property type="entry name" value="Prokaryotic lipoproteins and lipoprotein localization factors"/>
    <property type="match status" value="1"/>
</dbReference>
<reference evidence="2" key="1">
    <citation type="submission" date="2016-07" db="EMBL/GenBank/DDBJ databases">
        <title>Comparative genomics of the Campylobacter concisus group.</title>
        <authorList>
            <person name="Miller W.G."/>
            <person name="Yee E."/>
            <person name="Chapman M.H."/>
            <person name="Huynh S."/>
            <person name="Bono J.L."/>
            <person name="On S.L.W."/>
            <person name="StLeger J."/>
            <person name="Foster G."/>
            <person name="Parker C.T."/>
        </authorList>
    </citation>
    <scope>NUCLEOTIDE SEQUENCE</scope>
    <source>
        <strain evidence="2">525.92</strain>
    </source>
</reference>
<dbReference type="InterPro" id="IPR029046">
    <property type="entry name" value="LolA/LolB/LppX"/>
</dbReference>
<dbReference type="Pfam" id="PF03548">
    <property type="entry name" value="LolA"/>
    <property type="match status" value="1"/>
</dbReference>
<keyword evidence="1" id="KW-0732">Signal</keyword>
<keyword evidence="3" id="KW-1185">Reference proteome</keyword>
<dbReference type="KEGG" id="ccv:CCV52592_0974"/>
<dbReference type="HOGENOM" id="CLU_091014_1_0_7"/>
<proteinExistence type="predicted"/>